<dbReference type="EMBL" id="BMUT01000001">
    <property type="protein sequence ID" value="GGX61622.1"/>
    <property type="molecule type" value="Genomic_DNA"/>
</dbReference>
<feature type="domain" description="GAF" evidence="2">
    <location>
        <begin position="105"/>
        <end position="216"/>
    </location>
</feature>
<feature type="region of interest" description="Disordered" evidence="1">
    <location>
        <begin position="34"/>
        <end position="53"/>
    </location>
</feature>
<protein>
    <recommendedName>
        <fullName evidence="2">GAF domain-containing protein</fullName>
    </recommendedName>
</protein>
<name>A0ABQ2Y5L9_9ACTN</name>
<accession>A0ABQ2Y5L9</accession>
<keyword evidence="4" id="KW-1185">Reference proteome</keyword>
<dbReference type="InterPro" id="IPR029016">
    <property type="entry name" value="GAF-like_dom_sf"/>
</dbReference>
<proteinExistence type="predicted"/>
<evidence type="ECO:0000259" key="2">
    <source>
        <dbReference type="Pfam" id="PF01590"/>
    </source>
</evidence>
<organism evidence="3 4">
    <name type="scientific">Streptomyces hiroshimensis</name>
    <dbReference type="NCBI Taxonomy" id="66424"/>
    <lineage>
        <taxon>Bacteria</taxon>
        <taxon>Bacillati</taxon>
        <taxon>Actinomycetota</taxon>
        <taxon>Actinomycetes</taxon>
        <taxon>Kitasatosporales</taxon>
        <taxon>Streptomycetaceae</taxon>
        <taxon>Streptomyces</taxon>
    </lineage>
</organism>
<evidence type="ECO:0000256" key="1">
    <source>
        <dbReference type="SAM" id="MobiDB-lite"/>
    </source>
</evidence>
<gene>
    <name evidence="3" type="ORF">GCM10010324_02930</name>
</gene>
<sequence length="435" mass="46690">MDAPADGAAGRHHGSVNRGTTDERLLPAVREACLGDARPPVPPRPVIGQSWHRVRLRGLDPEKGGSSPPLPAEEVEQRRQRSPLAALLVQLREGLGSVVDIERHLMAVTDAEGRVLWRQGNPGVLRSADRLGFDVGASWAEELVGTNGIGTSLVERRPVQVRSAEHYVRTHHGWTCAAAPLHDPRDGRLLGVLNVSGPAPVFNPATLPLVTAVAKLGEGELRSRHWESVERLRAVAAPMLARVGGRALVVDRDGWAAAVTGMGPVGRVALPKTVQAGRAWLPSLGLCSLAPLPDGWLVRVEEAPRAELVPNRVVLDVRGPRRWTVTVAGAGGEWSQELSPRHAELLYVLARHPVGRSAAELAADLFGDASRTVTVRAEMSRMRRTLAGVLGHRPYRFADGVDVRLLTPPRGEDLLPASTAPVVLTDRARLPGGPD</sequence>
<dbReference type="Pfam" id="PF01590">
    <property type="entry name" value="GAF"/>
    <property type="match status" value="1"/>
</dbReference>
<evidence type="ECO:0000313" key="3">
    <source>
        <dbReference type="EMBL" id="GGX61622.1"/>
    </source>
</evidence>
<feature type="region of interest" description="Disordered" evidence="1">
    <location>
        <begin position="1"/>
        <end position="24"/>
    </location>
</feature>
<reference evidence="4" key="1">
    <citation type="journal article" date="2019" name="Int. J. Syst. Evol. Microbiol.">
        <title>The Global Catalogue of Microorganisms (GCM) 10K type strain sequencing project: providing services to taxonomists for standard genome sequencing and annotation.</title>
        <authorList>
            <consortium name="The Broad Institute Genomics Platform"/>
            <consortium name="The Broad Institute Genome Sequencing Center for Infectious Disease"/>
            <person name="Wu L."/>
            <person name="Ma J."/>
        </authorList>
    </citation>
    <scope>NUCLEOTIDE SEQUENCE [LARGE SCALE GENOMIC DNA]</scope>
    <source>
        <strain evidence="4">JCM 4586</strain>
    </source>
</reference>
<dbReference type="Proteomes" id="UP000659223">
    <property type="component" value="Unassembled WGS sequence"/>
</dbReference>
<dbReference type="InterPro" id="IPR003018">
    <property type="entry name" value="GAF"/>
</dbReference>
<comment type="caution">
    <text evidence="3">The sequence shown here is derived from an EMBL/GenBank/DDBJ whole genome shotgun (WGS) entry which is preliminary data.</text>
</comment>
<dbReference type="Gene3D" id="3.30.450.40">
    <property type="match status" value="1"/>
</dbReference>
<feature type="region of interest" description="Disordered" evidence="1">
    <location>
        <begin position="58"/>
        <end position="78"/>
    </location>
</feature>
<dbReference type="SUPFAM" id="SSF55781">
    <property type="entry name" value="GAF domain-like"/>
    <property type="match status" value="1"/>
</dbReference>
<evidence type="ECO:0000313" key="4">
    <source>
        <dbReference type="Proteomes" id="UP000659223"/>
    </source>
</evidence>